<reference evidence="3" key="1">
    <citation type="submission" date="2023-11" db="EMBL/GenBank/DDBJ databases">
        <authorList>
            <person name="De Vega J J."/>
            <person name="De Vega J J."/>
        </authorList>
    </citation>
    <scope>NUCLEOTIDE SEQUENCE</scope>
</reference>
<evidence type="ECO:0000259" key="2">
    <source>
        <dbReference type="PROSITE" id="PS50097"/>
    </source>
</evidence>
<dbReference type="EMBL" id="CAVNYO010000106">
    <property type="protein sequence ID" value="CAK5266091.1"/>
    <property type="molecule type" value="Genomic_DNA"/>
</dbReference>
<evidence type="ECO:0000313" key="4">
    <source>
        <dbReference type="Proteomes" id="UP001295794"/>
    </source>
</evidence>
<gene>
    <name evidence="3" type="ORF">MYCIT1_LOCUS7608</name>
</gene>
<dbReference type="Gene3D" id="3.30.710.10">
    <property type="entry name" value="Potassium Channel Kv1.1, Chain A"/>
    <property type="match status" value="1"/>
</dbReference>
<organism evidence="3 4">
    <name type="scientific">Mycena citricolor</name>
    <dbReference type="NCBI Taxonomy" id="2018698"/>
    <lineage>
        <taxon>Eukaryota</taxon>
        <taxon>Fungi</taxon>
        <taxon>Dikarya</taxon>
        <taxon>Basidiomycota</taxon>
        <taxon>Agaricomycotina</taxon>
        <taxon>Agaricomycetes</taxon>
        <taxon>Agaricomycetidae</taxon>
        <taxon>Agaricales</taxon>
        <taxon>Marasmiineae</taxon>
        <taxon>Mycenaceae</taxon>
        <taxon>Mycena</taxon>
    </lineage>
</organism>
<feature type="compositionally biased region" description="Gly residues" evidence="1">
    <location>
        <begin position="441"/>
        <end position="453"/>
    </location>
</feature>
<feature type="compositionally biased region" description="Basic and acidic residues" evidence="1">
    <location>
        <begin position="424"/>
        <end position="438"/>
    </location>
</feature>
<dbReference type="PROSITE" id="PS50097">
    <property type="entry name" value="BTB"/>
    <property type="match status" value="1"/>
</dbReference>
<dbReference type="InterPro" id="IPR000210">
    <property type="entry name" value="BTB/POZ_dom"/>
</dbReference>
<dbReference type="InterPro" id="IPR011333">
    <property type="entry name" value="SKP1/BTB/POZ_sf"/>
</dbReference>
<evidence type="ECO:0000256" key="1">
    <source>
        <dbReference type="SAM" id="MobiDB-lite"/>
    </source>
</evidence>
<feature type="compositionally biased region" description="Low complexity" evidence="1">
    <location>
        <begin position="304"/>
        <end position="372"/>
    </location>
</feature>
<name>A0AAD2GYW3_9AGAR</name>
<dbReference type="AlphaFoldDB" id="A0AAD2GYW3"/>
<dbReference type="Pfam" id="PF00651">
    <property type="entry name" value="BTB"/>
    <property type="match status" value="1"/>
</dbReference>
<dbReference type="SUPFAM" id="SSF54695">
    <property type="entry name" value="POZ domain"/>
    <property type="match status" value="1"/>
</dbReference>
<comment type="caution">
    <text evidence="3">The sequence shown here is derived from an EMBL/GenBank/DDBJ whole genome shotgun (WGS) entry which is preliminary data.</text>
</comment>
<feature type="compositionally biased region" description="Polar residues" evidence="1">
    <location>
        <begin position="1"/>
        <end position="11"/>
    </location>
</feature>
<sequence>MSVAPSKTSVAGTREQHVPESIKAPVRLSGTSSRYPHLPLLIMSRRTSDGLRGLQRFEEFYLPGGDLYCLVQNRMFRVHRYFFERESKYFEKELATPVAPGAQRLGSTDDSAIVLNDVRSDQFAKLLWVFYNPKYSLYEASVDDWAGILELAFRWQFGEVKKLAIRELEKLEMADIDRIVLYRKFQVDESLLIMNYVALAQRTELITLEEGQRLGMEVVIALSRARECLRNTACSGSQSPSPSTVTENDVREAVLHHFSVSPSEPTESTKTPANTSTPNNSVTPIPQRPATPAKINGAAGGATNGLTNGTAHASGTANGTASSTAIGTTNGTTNGTNGTTNGSANGSSNGSANGSTTGPANAANGTTNGPTSLVNGTTNATINPNSAATGPATDTASSTATKPDPPPKLDTKLDGKATGQAKPEGAEKPDSTAAKPDDNGPGAGNKTPGGAGGKSNTNGPGGKRNKGWGSIV</sequence>
<accession>A0AAD2GYW3</accession>
<evidence type="ECO:0000313" key="3">
    <source>
        <dbReference type="EMBL" id="CAK5266091.1"/>
    </source>
</evidence>
<feature type="compositionally biased region" description="Basic and acidic residues" evidence="1">
    <location>
        <begin position="405"/>
        <end position="415"/>
    </location>
</feature>
<protein>
    <recommendedName>
        <fullName evidence="2">BTB domain-containing protein</fullName>
    </recommendedName>
</protein>
<feature type="compositionally biased region" description="Polar residues" evidence="1">
    <location>
        <begin position="260"/>
        <end position="284"/>
    </location>
</feature>
<proteinExistence type="predicted"/>
<feature type="domain" description="BTB" evidence="2">
    <location>
        <begin position="65"/>
        <end position="139"/>
    </location>
</feature>
<feature type="region of interest" description="Disordered" evidence="1">
    <location>
        <begin position="1"/>
        <end position="23"/>
    </location>
</feature>
<feature type="compositionally biased region" description="Polar residues" evidence="1">
    <location>
        <begin position="373"/>
        <end position="400"/>
    </location>
</feature>
<feature type="region of interest" description="Disordered" evidence="1">
    <location>
        <begin position="258"/>
        <end position="472"/>
    </location>
</feature>
<keyword evidence="4" id="KW-1185">Reference proteome</keyword>
<dbReference type="Proteomes" id="UP001295794">
    <property type="component" value="Unassembled WGS sequence"/>
</dbReference>